<sequence length="294" mass="33002">MHVAVDNPPPSQPITLPRLRYIRFVSCQENFTNAILGQIRAPSSTEFHVGVSLKLLDISAFINENIRPFQELILVTHRRNGSSKIFLYKNTFDWGIPGGRPIQGGLSFSVNIECNDPSLCIRWAESILLGDTGLSIEISDASQFGLNQAVFEAIAPMRCVTAMELTCTWKVDDTLRVLEFIGKPLNADPSLPSLPCLQELLLEGFDLHAQVLLDMVHSRFNSVSWEGVERTPLTITIPPKSLPYYYPGQILDVITLVKILETKGVERVHLVYKEELDGRLAITWNEQTSKAAWR</sequence>
<reference evidence="1 2" key="1">
    <citation type="submission" date="2014-04" db="EMBL/GenBank/DDBJ databases">
        <authorList>
            <consortium name="DOE Joint Genome Institute"/>
            <person name="Kuo A."/>
            <person name="Girlanda M."/>
            <person name="Perotto S."/>
            <person name="Kohler A."/>
            <person name="Nagy L.G."/>
            <person name="Floudas D."/>
            <person name="Copeland A."/>
            <person name="Barry K.W."/>
            <person name="Cichocki N."/>
            <person name="Veneault-Fourrey C."/>
            <person name="LaButti K."/>
            <person name="Lindquist E.A."/>
            <person name="Lipzen A."/>
            <person name="Lundell T."/>
            <person name="Morin E."/>
            <person name="Murat C."/>
            <person name="Sun H."/>
            <person name="Tunlid A."/>
            <person name="Henrissat B."/>
            <person name="Grigoriev I.V."/>
            <person name="Hibbett D.S."/>
            <person name="Martin F."/>
            <person name="Nordberg H.P."/>
            <person name="Cantor M.N."/>
            <person name="Hua S.X."/>
        </authorList>
    </citation>
    <scope>NUCLEOTIDE SEQUENCE [LARGE SCALE GENOMIC DNA]</scope>
    <source>
        <strain evidence="1 2">MUT 4182</strain>
    </source>
</reference>
<dbReference type="Proteomes" id="UP000054248">
    <property type="component" value="Unassembled WGS sequence"/>
</dbReference>
<dbReference type="EMBL" id="KN824044">
    <property type="protein sequence ID" value="KIO15471.1"/>
    <property type="molecule type" value="Genomic_DNA"/>
</dbReference>
<evidence type="ECO:0000313" key="1">
    <source>
        <dbReference type="EMBL" id="KIO15471.1"/>
    </source>
</evidence>
<dbReference type="OrthoDB" id="3053652at2759"/>
<proteinExistence type="predicted"/>
<accession>A0A0C3PZT9</accession>
<organism evidence="1 2">
    <name type="scientific">Tulasnella calospora MUT 4182</name>
    <dbReference type="NCBI Taxonomy" id="1051891"/>
    <lineage>
        <taxon>Eukaryota</taxon>
        <taxon>Fungi</taxon>
        <taxon>Dikarya</taxon>
        <taxon>Basidiomycota</taxon>
        <taxon>Agaricomycotina</taxon>
        <taxon>Agaricomycetes</taxon>
        <taxon>Cantharellales</taxon>
        <taxon>Tulasnellaceae</taxon>
        <taxon>Tulasnella</taxon>
    </lineage>
</organism>
<gene>
    <name evidence="1" type="ORF">M407DRAFT_34951</name>
</gene>
<evidence type="ECO:0000313" key="2">
    <source>
        <dbReference type="Proteomes" id="UP000054248"/>
    </source>
</evidence>
<protein>
    <submittedName>
        <fullName evidence="1">Uncharacterized protein</fullName>
    </submittedName>
</protein>
<dbReference type="AlphaFoldDB" id="A0A0C3PZT9"/>
<dbReference type="HOGENOM" id="CLU_038506_0_0_1"/>
<keyword evidence="2" id="KW-1185">Reference proteome</keyword>
<reference evidence="2" key="2">
    <citation type="submission" date="2015-01" db="EMBL/GenBank/DDBJ databases">
        <title>Evolutionary Origins and Diversification of the Mycorrhizal Mutualists.</title>
        <authorList>
            <consortium name="DOE Joint Genome Institute"/>
            <consortium name="Mycorrhizal Genomics Consortium"/>
            <person name="Kohler A."/>
            <person name="Kuo A."/>
            <person name="Nagy L.G."/>
            <person name="Floudas D."/>
            <person name="Copeland A."/>
            <person name="Barry K.W."/>
            <person name="Cichocki N."/>
            <person name="Veneault-Fourrey C."/>
            <person name="LaButti K."/>
            <person name="Lindquist E.A."/>
            <person name="Lipzen A."/>
            <person name="Lundell T."/>
            <person name="Morin E."/>
            <person name="Murat C."/>
            <person name="Riley R."/>
            <person name="Ohm R."/>
            <person name="Sun H."/>
            <person name="Tunlid A."/>
            <person name="Henrissat B."/>
            <person name="Grigoriev I.V."/>
            <person name="Hibbett D.S."/>
            <person name="Martin F."/>
        </authorList>
    </citation>
    <scope>NUCLEOTIDE SEQUENCE [LARGE SCALE GENOMIC DNA]</scope>
    <source>
        <strain evidence="2">MUT 4182</strain>
    </source>
</reference>
<name>A0A0C3PZT9_9AGAM</name>